<organism evidence="1 2">
    <name type="scientific">candidate division TA06 bacterium</name>
    <dbReference type="NCBI Taxonomy" id="2250710"/>
    <lineage>
        <taxon>Bacteria</taxon>
        <taxon>Bacteria division TA06</taxon>
    </lineage>
</organism>
<gene>
    <name evidence="1" type="ORF">HY768_00665</name>
</gene>
<comment type="caution">
    <text evidence="1">The sequence shown here is derived from an EMBL/GenBank/DDBJ whole genome shotgun (WGS) entry which is preliminary data.</text>
</comment>
<protein>
    <submittedName>
        <fullName evidence="1">Uncharacterized protein</fullName>
    </submittedName>
</protein>
<dbReference type="EMBL" id="JACQXR010000008">
    <property type="protein sequence ID" value="MBI4725734.1"/>
    <property type="molecule type" value="Genomic_DNA"/>
</dbReference>
<evidence type="ECO:0000313" key="2">
    <source>
        <dbReference type="Proteomes" id="UP000736328"/>
    </source>
</evidence>
<reference evidence="1" key="1">
    <citation type="submission" date="2020-07" db="EMBL/GenBank/DDBJ databases">
        <title>Huge and variable diversity of episymbiotic CPR bacteria and DPANN archaea in groundwater ecosystems.</title>
        <authorList>
            <person name="He C.Y."/>
            <person name="Keren R."/>
            <person name="Whittaker M."/>
            <person name="Farag I.F."/>
            <person name="Doudna J."/>
            <person name="Cate J.H.D."/>
            <person name="Banfield J.F."/>
        </authorList>
    </citation>
    <scope>NUCLEOTIDE SEQUENCE</scope>
    <source>
        <strain evidence="1">NC_groundwater_1520_Pr4_B-0.1um_53_5</strain>
    </source>
</reference>
<dbReference type="Proteomes" id="UP000736328">
    <property type="component" value="Unassembled WGS sequence"/>
</dbReference>
<evidence type="ECO:0000313" key="1">
    <source>
        <dbReference type="EMBL" id="MBI4725734.1"/>
    </source>
</evidence>
<dbReference type="AlphaFoldDB" id="A0A933MIK9"/>
<sequence>MKEERISLTMNELNRLEIIQRSLRGDLTVAVASGLLALTERQIYRHNKNAPLPTDKFDRIYRITF</sequence>
<name>A0A933MIK9_UNCT6</name>
<proteinExistence type="predicted"/>
<accession>A0A933MIK9</accession>